<feature type="signal peptide" evidence="1">
    <location>
        <begin position="1"/>
        <end position="24"/>
    </location>
</feature>
<dbReference type="PROSITE" id="PS51257">
    <property type="entry name" value="PROKAR_LIPOPROTEIN"/>
    <property type="match status" value="1"/>
</dbReference>
<dbReference type="SUPFAM" id="SSF69322">
    <property type="entry name" value="Tricorn protease domain 2"/>
    <property type="match status" value="1"/>
</dbReference>
<evidence type="ECO:0000313" key="2">
    <source>
        <dbReference type="EMBL" id="SEW36456.1"/>
    </source>
</evidence>
<protein>
    <recommendedName>
        <fullName evidence="4">DUF4374 domain-containing protein</fullName>
    </recommendedName>
</protein>
<dbReference type="OrthoDB" id="738440at2"/>
<evidence type="ECO:0000256" key="1">
    <source>
        <dbReference type="SAM" id="SignalP"/>
    </source>
</evidence>
<dbReference type="RefSeq" id="WP_090259692.1">
    <property type="nucleotide sequence ID" value="NZ_FOIR01000003.1"/>
</dbReference>
<accession>A0A1I0R740</accession>
<gene>
    <name evidence="2" type="ORF">SAMN05216290_3181</name>
</gene>
<dbReference type="GeneID" id="99987859"/>
<feature type="chain" id="PRO_5011715506" description="DUF4374 domain-containing protein" evidence="1">
    <location>
        <begin position="25"/>
        <end position="405"/>
    </location>
</feature>
<reference evidence="3" key="1">
    <citation type="submission" date="2016-10" db="EMBL/GenBank/DDBJ databases">
        <authorList>
            <person name="Varghese N."/>
            <person name="Submissions S."/>
        </authorList>
    </citation>
    <scope>NUCLEOTIDE SEQUENCE [LARGE SCALE GENOMIC DNA]</scope>
    <source>
        <strain evidence="3">CGMCC 1.12402</strain>
    </source>
</reference>
<dbReference type="InterPro" id="IPR025401">
    <property type="entry name" value="DUF4374"/>
</dbReference>
<name>A0A1I0R740_9BACT</name>
<dbReference type="Pfam" id="PF14298">
    <property type="entry name" value="DUF4374"/>
    <property type="match status" value="1"/>
</dbReference>
<dbReference type="EMBL" id="FOIR01000003">
    <property type="protein sequence ID" value="SEW36456.1"/>
    <property type="molecule type" value="Genomic_DNA"/>
</dbReference>
<dbReference type="Proteomes" id="UP000199437">
    <property type="component" value="Unassembled WGS sequence"/>
</dbReference>
<dbReference type="STRING" id="1267423.SAMN05216290_3181"/>
<organism evidence="2 3">
    <name type="scientific">Roseivirga pacifica</name>
    <dbReference type="NCBI Taxonomy" id="1267423"/>
    <lineage>
        <taxon>Bacteria</taxon>
        <taxon>Pseudomonadati</taxon>
        <taxon>Bacteroidota</taxon>
        <taxon>Cytophagia</taxon>
        <taxon>Cytophagales</taxon>
        <taxon>Roseivirgaceae</taxon>
        <taxon>Roseivirga</taxon>
    </lineage>
</organism>
<keyword evidence="3" id="KW-1185">Reference proteome</keyword>
<keyword evidence="1" id="KW-0732">Signal</keyword>
<dbReference type="AlphaFoldDB" id="A0A1I0R740"/>
<evidence type="ECO:0008006" key="4">
    <source>
        <dbReference type="Google" id="ProtNLM"/>
    </source>
</evidence>
<sequence>MFSKTLFKKYALPVVALFALSVTACEESDDTNPDDSTLEHPFVVSMAVQGSDNTFTYYTVPFEDVMTGSLSALGEGIEQPGYYDFTQIDETIFSIGGLDDVNVVGINYSGGELTQIGDVSFTNSISDIVEADDNSLVAVEMSSDSDVVTFHRVDLNSVSVIETVNNPTSDLTDELGTSYAGMRVSNGHLYLAYYVSSPDTWETPFTDQAEVAVYSYPEFEFEGIMTDDRVGPVGGFNVKSGLISDENGDVYAVSHTNPANGYSQSTQPAGILKINAGETEFDEDYFLSFDEVAEGKTAAHLVYLGNGKAFAEFNMDAREEQARWSDGPLQSAIIDLNNQTVEFITDIPQHAGDGRRLALLQDGNTLYRCIPEDNGIYIYKIDLNTLTATKGALVEANFVAGIFRF</sequence>
<proteinExistence type="predicted"/>
<evidence type="ECO:0000313" key="3">
    <source>
        <dbReference type="Proteomes" id="UP000199437"/>
    </source>
</evidence>